<dbReference type="SUPFAM" id="SSF49344">
    <property type="entry name" value="CBD9-like"/>
    <property type="match status" value="1"/>
</dbReference>
<comment type="caution">
    <text evidence="3">The sequence shown here is derived from an EMBL/GenBank/DDBJ whole genome shotgun (WGS) entry which is preliminary data.</text>
</comment>
<dbReference type="GO" id="GO:0030246">
    <property type="term" value="F:carbohydrate binding"/>
    <property type="evidence" value="ECO:0007669"/>
    <property type="project" value="InterPro"/>
</dbReference>
<dbReference type="Pfam" id="PF19313">
    <property type="entry name" value="DUF5916"/>
    <property type="match status" value="1"/>
</dbReference>
<proteinExistence type="predicted"/>
<reference evidence="3" key="1">
    <citation type="submission" date="2020-07" db="EMBL/GenBank/DDBJ databases">
        <title>Huge and variable diversity of episymbiotic CPR bacteria and DPANN archaea in groundwater ecosystems.</title>
        <authorList>
            <person name="He C.Y."/>
            <person name="Keren R."/>
            <person name="Whittaker M."/>
            <person name="Farag I.F."/>
            <person name="Doudna J."/>
            <person name="Cate J.H.D."/>
            <person name="Banfield J.F."/>
        </authorList>
    </citation>
    <scope>NUCLEOTIDE SEQUENCE</scope>
    <source>
        <strain evidence="3">NC_groundwater_1520_Pr4_B-0.1um_53_5</strain>
    </source>
</reference>
<dbReference type="GO" id="GO:0016052">
    <property type="term" value="P:carbohydrate catabolic process"/>
    <property type="evidence" value="ECO:0007669"/>
    <property type="project" value="InterPro"/>
</dbReference>
<feature type="domain" description="Carbohydrate-binding" evidence="1">
    <location>
        <begin position="2"/>
        <end position="150"/>
    </location>
</feature>
<dbReference type="Proteomes" id="UP000736328">
    <property type="component" value="Unassembled WGS sequence"/>
</dbReference>
<dbReference type="Pfam" id="PF06452">
    <property type="entry name" value="CBM9_1"/>
    <property type="match status" value="1"/>
</dbReference>
<dbReference type="GO" id="GO:0004553">
    <property type="term" value="F:hydrolase activity, hydrolyzing O-glycosyl compounds"/>
    <property type="evidence" value="ECO:0007669"/>
    <property type="project" value="InterPro"/>
</dbReference>
<name>A0A933IAF4_UNCT6</name>
<dbReference type="Gene3D" id="2.60.40.1190">
    <property type="match status" value="1"/>
</dbReference>
<evidence type="ECO:0000259" key="2">
    <source>
        <dbReference type="Pfam" id="PF19313"/>
    </source>
</evidence>
<dbReference type="EMBL" id="JACQXR010000043">
    <property type="protein sequence ID" value="MBI4726328.1"/>
    <property type="molecule type" value="Genomic_DNA"/>
</dbReference>
<gene>
    <name evidence="3" type="ORF">HY768_03735</name>
</gene>
<evidence type="ECO:0000313" key="3">
    <source>
        <dbReference type="EMBL" id="MBI4726328.1"/>
    </source>
</evidence>
<protein>
    <submittedName>
        <fullName evidence="3">Carbohydrate binding family 9 domain-containing protein</fullName>
    </submittedName>
</protein>
<evidence type="ECO:0000313" key="4">
    <source>
        <dbReference type="Proteomes" id="UP000736328"/>
    </source>
</evidence>
<evidence type="ECO:0000259" key="1">
    <source>
        <dbReference type="Pfam" id="PF06452"/>
    </source>
</evidence>
<feature type="domain" description="DUF5916" evidence="2">
    <location>
        <begin position="193"/>
        <end position="252"/>
    </location>
</feature>
<dbReference type="InterPro" id="IPR045670">
    <property type="entry name" value="DUF5916"/>
</dbReference>
<dbReference type="AlphaFoldDB" id="A0A933IAF4"/>
<organism evidence="3 4">
    <name type="scientific">candidate division TA06 bacterium</name>
    <dbReference type="NCBI Taxonomy" id="2250710"/>
    <lineage>
        <taxon>Bacteria</taxon>
        <taxon>Bacteria division TA06</taxon>
    </lineage>
</organism>
<dbReference type="CDD" id="cd09618">
    <property type="entry name" value="CBM9_like_2"/>
    <property type="match status" value="1"/>
</dbReference>
<accession>A0A933IAF4</accession>
<dbReference type="InterPro" id="IPR010502">
    <property type="entry name" value="Carb-bd_dom_fam9"/>
</dbReference>
<sequence length="262" mass="29314">MDICWDSLPSASGFIQKTPKEGQPSIESTAVKICYDRKYLYFALYCQDKHPDKISSRLIPREEGDYGDIVIILLDTYNDKRGAYKLFINPKGIQGDAYLSEDGANSDLSWNGVWSSAVKIDTSGWTAELAIPFKNLRFADGENQTWGINFGRYIALNNEVSYWQPVTKQEGYPRISKCGKLCGLSGIKPGRNLEILPYGLGRTEKYSNQRISAGKLGLDAKWAPTTNMAWDITINPDFAQIEADPQNINLSSANFMGKQADR</sequence>